<keyword evidence="2" id="KW-1185">Reference proteome</keyword>
<accession>A0A9D4MXX5</accession>
<proteinExistence type="predicted"/>
<reference evidence="1" key="1">
    <citation type="journal article" date="2019" name="bioRxiv">
        <title>The Genome of the Zebra Mussel, Dreissena polymorpha: A Resource for Invasive Species Research.</title>
        <authorList>
            <person name="McCartney M.A."/>
            <person name="Auch B."/>
            <person name="Kono T."/>
            <person name="Mallez S."/>
            <person name="Zhang Y."/>
            <person name="Obille A."/>
            <person name="Becker A."/>
            <person name="Abrahante J.E."/>
            <person name="Garbe J."/>
            <person name="Badalamenti J.P."/>
            <person name="Herman A."/>
            <person name="Mangelson H."/>
            <person name="Liachko I."/>
            <person name="Sullivan S."/>
            <person name="Sone E.D."/>
            <person name="Koren S."/>
            <person name="Silverstein K.A.T."/>
            <person name="Beckman K.B."/>
            <person name="Gohl D.M."/>
        </authorList>
    </citation>
    <scope>NUCLEOTIDE SEQUENCE</scope>
    <source>
        <strain evidence="1">Duluth1</strain>
        <tissue evidence="1">Whole animal</tissue>
    </source>
</reference>
<evidence type="ECO:0000313" key="1">
    <source>
        <dbReference type="EMBL" id="KAH3884230.1"/>
    </source>
</evidence>
<sequence length="59" mass="6586">MSHYVLPLTDDLMFPAHVAIDGRIPDDALHGAVKRLCRNIPWESHMATPKLMIGYAIVS</sequence>
<gene>
    <name evidence="1" type="ORF">DPMN_008205</name>
</gene>
<organism evidence="1 2">
    <name type="scientific">Dreissena polymorpha</name>
    <name type="common">Zebra mussel</name>
    <name type="synonym">Mytilus polymorpha</name>
    <dbReference type="NCBI Taxonomy" id="45954"/>
    <lineage>
        <taxon>Eukaryota</taxon>
        <taxon>Metazoa</taxon>
        <taxon>Spiralia</taxon>
        <taxon>Lophotrochozoa</taxon>
        <taxon>Mollusca</taxon>
        <taxon>Bivalvia</taxon>
        <taxon>Autobranchia</taxon>
        <taxon>Heteroconchia</taxon>
        <taxon>Euheterodonta</taxon>
        <taxon>Imparidentia</taxon>
        <taxon>Neoheterodontei</taxon>
        <taxon>Myida</taxon>
        <taxon>Dreissenoidea</taxon>
        <taxon>Dreissenidae</taxon>
        <taxon>Dreissena</taxon>
    </lineage>
</organism>
<evidence type="ECO:0000313" key="2">
    <source>
        <dbReference type="Proteomes" id="UP000828390"/>
    </source>
</evidence>
<reference evidence="1" key="2">
    <citation type="submission" date="2020-11" db="EMBL/GenBank/DDBJ databases">
        <authorList>
            <person name="McCartney M.A."/>
            <person name="Auch B."/>
            <person name="Kono T."/>
            <person name="Mallez S."/>
            <person name="Becker A."/>
            <person name="Gohl D.M."/>
            <person name="Silverstein K.A.T."/>
            <person name="Koren S."/>
            <person name="Bechman K.B."/>
            <person name="Herman A."/>
            <person name="Abrahante J.E."/>
            <person name="Garbe J."/>
        </authorList>
    </citation>
    <scope>NUCLEOTIDE SEQUENCE</scope>
    <source>
        <strain evidence="1">Duluth1</strain>
        <tissue evidence="1">Whole animal</tissue>
    </source>
</reference>
<comment type="caution">
    <text evidence="1">The sequence shown here is derived from an EMBL/GenBank/DDBJ whole genome shotgun (WGS) entry which is preliminary data.</text>
</comment>
<dbReference type="AlphaFoldDB" id="A0A9D4MXX5"/>
<name>A0A9D4MXX5_DREPO</name>
<protein>
    <submittedName>
        <fullName evidence="1">Uncharacterized protein</fullName>
    </submittedName>
</protein>
<dbReference type="Proteomes" id="UP000828390">
    <property type="component" value="Unassembled WGS sequence"/>
</dbReference>
<dbReference type="EMBL" id="JAIWYP010000001">
    <property type="protein sequence ID" value="KAH3884230.1"/>
    <property type="molecule type" value="Genomic_DNA"/>
</dbReference>